<dbReference type="EMBL" id="CP060780">
    <property type="protein sequence ID" value="QNP43420.1"/>
    <property type="molecule type" value="Genomic_DNA"/>
</dbReference>
<evidence type="ECO:0000259" key="1">
    <source>
        <dbReference type="Pfam" id="PF02627"/>
    </source>
</evidence>
<feature type="domain" description="Carboxymuconolactone decarboxylase-like" evidence="1">
    <location>
        <begin position="35"/>
        <end position="116"/>
    </location>
</feature>
<name>A0ABX6T111_9SPHN</name>
<dbReference type="SUPFAM" id="SSF69118">
    <property type="entry name" value="AhpD-like"/>
    <property type="match status" value="1"/>
</dbReference>
<proteinExistence type="predicted"/>
<dbReference type="InterPro" id="IPR029032">
    <property type="entry name" value="AhpD-like"/>
</dbReference>
<dbReference type="InterPro" id="IPR052512">
    <property type="entry name" value="4CMD/NDH-1_regulator"/>
</dbReference>
<dbReference type="Gene3D" id="1.20.1290.10">
    <property type="entry name" value="AhpD-like"/>
    <property type="match status" value="1"/>
</dbReference>
<keyword evidence="3" id="KW-1185">Reference proteome</keyword>
<dbReference type="PANTHER" id="PTHR33570:SF10">
    <property type="entry name" value="GAMMA-CARBOXYMUCONOLACTONE DECARBOXYLASE"/>
    <property type="match status" value="1"/>
</dbReference>
<evidence type="ECO:0000313" key="3">
    <source>
        <dbReference type="Proteomes" id="UP000516134"/>
    </source>
</evidence>
<evidence type="ECO:0000313" key="2">
    <source>
        <dbReference type="EMBL" id="QNP43420.1"/>
    </source>
</evidence>
<sequence>MMSERYRRGVDVVQHLSSGSLERFLKTSRIAEVAPDFARMVVEFAFGDLYSREALSYRDREIVAIASLASLGHASPQLRTHVEAAQKLGLSKSEIVEILMQIAIYSGLPASLNALADCHDLLAEGDCVACTSHS</sequence>
<dbReference type="Pfam" id="PF02627">
    <property type="entry name" value="CMD"/>
    <property type="match status" value="1"/>
</dbReference>
<organism evidence="2 3">
    <name type="scientific">Sphingomonas daechungensis</name>
    <dbReference type="NCBI Taxonomy" id="1176646"/>
    <lineage>
        <taxon>Bacteria</taxon>
        <taxon>Pseudomonadati</taxon>
        <taxon>Pseudomonadota</taxon>
        <taxon>Alphaproteobacteria</taxon>
        <taxon>Sphingomonadales</taxon>
        <taxon>Sphingomonadaceae</taxon>
        <taxon>Sphingomonas</taxon>
    </lineage>
</organism>
<reference evidence="2 3" key="1">
    <citation type="submission" date="2020-08" db="EMBL/GenBank/DDBJ databases">
        <title>Genome sequence of Sphingomonas daechungensis KACC 18115T.</title>
        <authorList>
            <person name="Hyun D.-W."/>
            <person name="Bae J.-W."/>
        </authorList>
    </citation>
    <scope>NUCLEOTIDE SEQUENCE [LARGE SCALE GENOMIC DNA]</scope>
    <source>
        <strain evidence="2 3">KACC 18115</strain>
    </source>
</reference>
<dbReference type="InterPro" id="IPR003779">
    <property type="entry name" value="CMD-like"/>
</dbReference>
<dbReference type="RefSeq" id="WP_187714850.1">
    <property type="nucleotide sequence ID" value="NZ_JBGAMC010000009.1"/>
</dbReference>
<protein>
    <submittedName>
        <fullName evidence="2">Carboxymuconolactone decarboxylase family protein</fullName>
    </submittedName>
</protein>
<gene>
    <name evidence="2" type="ORF">H9L15_00825</name>
</gene>
<dbReference type="Proteomes" id="UP000516134">
    <property type="component" value="Chromosome"/>
</dbReference>
<dbReference type="PANTHER" id="PTHR33570">
    <property type="entry name" value="4-CARBOXYMUCONOLACTONE DECARBOXYLASE FAMILY PROTEIN"/>
    <property type="match status" value="1"/>
</dbReference>
<accession>A0ABX6T111</accession>